<dbReference type="Gene3D" id="3.90.550.10">
    <property type="entry name" value="Spore Coat Polysaccharide Biosynthesis Protein SpsA, Chain A"/>
    <property type="match status" value="1"/>
</dbReference>
<evidence type="ECO:0000256" key="7">
    <source>
        <dbReference type="ARBA" id="ARBA00037904"/>
    </source>
</evidence>
<dbReference type="EMBL" id="SDPM01000003">
    <property type="protein sequence ID" value="RXZ87076.1"/>
    <property type="molecule type" value="Genomic_DNA"/>
</dbReference>
<dbReference type="CDD" id="cd00761">
    <property type="entry name" value="Glyco_tranf_GTA_type"/>
    <property type="match status" value="1"/>
</dbReference>
<comment type="function">
    <text evidence="6">Catalyzes the glycosylation of 4,4'-diaponeurosporenoate, i.e. the esterification of glucose at the C1'' position with the carboxyl group of 4,4'-diaponeurosporenic acid, to form glycosyl-4,4'-diaponeurosporenoate. This is a step in the biosynthesis of staphyloxanthin, an orange pigment present in most staphylococci strains.</text>
</comment>
<dbReference type="InterPro" id="IPR001173">
    <property type="entry name" value="Glyco_trans_2-like"/>
</dbReference>
<evidence type="ECO:0000256" key="8">
    <source>
        <dbReference type="ARBA" id="ARBA00038120"/>
    </source>
</evidence>
<evidence type="ECO:0000256" key="5">
    <source>
        <dbReference type="ARBA" id="ARBA00023136"/>
    </source>
</evidence>
<keyword evidence="4 11" id="KW-0808">Transferase</keyword>
<dbReference type="GO" id="GO:0016757">
    <property type="term" value="F:glycosyltransferase activity"/>
    <property type="evidence" value="ECO:0007669"/>
    <property type="project" value="UniProtKB-KW"/>
</dbReference>
<dbReference type="AlphaFoldDB" id="A0A4V1R2G5"/>
<comment type="pathway">
    <text evidence="7">Carotenoid biosynthesis; staphyloxanthin biosynthesis; staphyloxanthin from farnesyl diphosphate: step 4/5.</text>
</comment>
<comment type="similarity">
    <text evidence="8">Belongs to the glycosyltransferase 2 family. CrtQ subfamily.</text>
</comment>
<evidence type="ECO:0000256" key="1">
    <source>
        <dbReference type="ARBA" id="ARBA00004236"/>
    </source>
</evidence>
<evidence type="ECO:0000256" key="2">
    <source>
        <dbReference type="ARBA" id="ARBA00022475"/>
    </source>
</evidence>
<keyword evidence="5" id="KW-0472">Membrane</keyword>
<sequence length="225" mass="23345">MATLAIVIPVHDEEQLLARCLTAMDDSVRLLAARRPDIEVRVVVVLDACSDGSAEIAARFPVAVETIDVALVGAARAHGVGIALAGADPATTWIANTDADSAVPLGWATVHVDLAERGADLVLGTVRPDFADLSDAQIADWIATHEPGVAYGNTHGANLGMRADRYLAAGGFESVAAHEDVILVDHLREAGARTVATADCEVLTSGRAEGRAPEGYAAFLAANYG</sequence>
<comment type="caution">
    <text evidence="11">The sequence shown here is derived from an EMBL/GenBank/DDBJ whole genome shotgun (WGS) entry which is preliminary data.</text>
</comment>
<protein>
    <recommendedName>
        <fullName evidence="9">4,4'-diaponeurosporenoate glycosyltransferase</fullName>
    </recommendedName>
</protein>
<dbReference type="PANTHER" id="PTHR43646">
    <property type="entry name" value="GLYCOSYLTRANSFERASE"/>
    <property type="match status" value="1"/>
</dbReference>
<accession>A0A4V1R2G5</accession>
<evidence type="ECO:0000256" key="3">
    <source>
        <dbReference type="ARBA" id="ARBA00022676"/>
    </source>
</evidence>
<proteinExistence type="inferred from homology"/>
<comment type="subcellular location">
    <subcellularLocation>
        <location evidence="1">Cell membrane</location>
    </subcellularLocation>
</comment>
<evidence type="ECO:0000259" key="10">
    <source>
        <dbReference type="Pfam" id="PF00535"/>
    </source>
</evidence>
<keyword evidence="12" id="KW-1185">Reference proteome</keyword>
<dbReference type="PANTHER" id="PTHR43646:SF2">
    <property type="entry name" value="GLYCOSYLTRANSFERASE 2-LIKE DOMAIN-CONTAINING PROTEIN"/>
    <property type="match status" value="1"/>
</dbReference>
<keyword evidence="2" id="KW-1003">Cell membrane</keyword>
<reference evidence="11 12" key="1">
    <citation type="submission" date="2019-01" db="EMBL/GenBank/DDBJ databases">
        <title>Agromyces.</title>
        <authorList>
            <person name="Li J."/>
        </authorList>
    </citation>
    <scope>NUCLEOTIDE SEQUENCE [LARGE SCALE GENOMIC DNA]</scope>
    <source>
        <strain evidence="11 12">DSM 23870</strain>
    </source>
</reference>
<evidence type="ECO:0000256" key="6">
    <source>
        <dbReference type="ARBA" id="ARBA00037281"/>
    </source>
</evidence>
<gene>
    <name evidence="11" type="ORF">ESP50_06725</name>
</gene>
<name>A0A4V1R2G5_9MICO</name>
<organism evidence="11 12">
    <name type="scientific">Agromyces atrinae</name>
    <dbReference type="NCBI Taxonomy" id="592376"/>
    <lineage>
        <taxon>Bacteria</taxon>
        <taxon>Bacillati</taxon>
        <taxon>Actinomycetota</taxon>
        <taxon>Actinomycetes</taxon>
        <taxon>Micrococcales</taxon>
        <taxon>Microbacteriaceae</taxon>
        <taxon>Agromyces</taxon>
    </lineage>
</organism>
<evidence type="ECO:0000256" key="9">
    <source>
        <dbReference type="ARBA" id="ARBA00040345"/>
    </source>
</evidence>
<dbReference type="Pfam" id="PF00535">
    <property type="entry name" value="Glycos_transf_2"/>
    <property type="match status" value="1"/>
</dbReference>
<dbReference type="OrthoDB" id="9777873at2"/>
<feature type="domain" description="Glycosyltransferase 2-like" evidence="10">
    <location>
        <begin position="6"/>
        <end position="136"/>
    </location>
</feature>
<keyword evidence="3" id="KW-0328">Glycosyltransferase</keyword>
<evidence type="ECO:0000313" key="11">
    <source>
        <dbReference type="EMBL" id="RXZ87076.1"/>
    </source>
</evidence>
<dbReference type="GO" id="GO:0005886">
    <property type="term" value="C:plasma membrane"/>
    <property type="evidence" value="ECO:0007669"/>
    <property type="project" value="UniProtKB-SubCell"/>
</dbReference>
<dbReference type="Proteomes" id="UP000292686">
    <property type="component" value="Unassembled WGS sequence"/>
</dbReference>
<dbReference type="InterPro" id="IPR029044">
    <property type="entry name" value="Nucleotide-diphossugar_trans"/>
</dbReference>
<evidence type="ECO:0000313" key="12">
    <source>
        <dbReference type="Proteomes" id="UP000292686"/>
    </source>
</evidence>
<evidence type="ECO:0000256" key="4">
    <source>
        <dbReference type="ARBA" id="ARBA00022679"/>
    </source>
</evidence>
<dbReference type="SUPFAM" id="SSF53448">
    <property type="entry name" value="Nucleotide-diphospho-sugar transferases"/>
    <property type="match status" value="1"/>
</dbReference>